<feature type="transmembrane region" description="Helical" evidence="1">
    <location>
        <begin position="111"/>
        <end position="130"/>
    </location>
</feature>
<keyword evidence="1" id="KW-0812">Transmembrane</keyword>
<feature type="transmembrane region" description="Helical" evidence="1">
    <location>
        <begin position="85"/>
        <end position="105"/>
    </location>
</feature>
<dbReference type="AlphaFoldDB" id="A0AAP2W7E3"/>
<dbReference type="EMBL" id="PGCK01000018">
    <property type="protein sequence ID" value="MCD1296337.1"/>
    <property type="molecule type" value="Genomic_DNA"/>
</dbReference>
<sequence length="149" mass="17135">MAIDHMAGQYREEPDMEWQNGLKELSRNNLYLAVFIISAIIVMIGVFMTLSVSVKSFYLVFEGIGLASLVYYLSDIKIRDRIRLLFISLSCFAAAFWWTGYFYFINSEVNAGLFYLLIGFVLIGIVFWLYQKNIKKSGAQAKISEFDGF</sequence>
<keyword evidence="3" id="KW-1185">Reference proteome</keyword>
<gene>
    <name evidence="2" type="ORF">CUJ83_15140</name>
</gene>
<protein>
    <submittedName>
        <fullName evidence="2">Uncharacterized protein</fullName>
    </submittedName>
</protein>
<feature type="transmembrane region" description="Helical" evidence="1">
    <location>
        <begin position="56"/>
        <end position="73"/>
    </location>
</feature>
<accession>A0AAP2W7E3</accession>
<organism evidence="2 3">
    <name type="scientific">Methanooceanicella nereidis</name>
    <dbReference type="NCBI Taxonomy" id="2052831"/>
    <lineage>
        <taxon>Archaea</taxon>
        <taxon>Methanobacteriati</taxon>
        <taxon>Methanobacteriota</taxon>
        <taxon>Stenosarchaea group</taxon>
        <taxon>Methanomicrobia</taxon>
        <taxon>Methanocellales</taxon>
        <taxon>Methanocellaceae</taxon>
        <taxon>Methanooceanicella</taxon>
    </lineage>
</organism>
<evidence type="ECO:0000313" key="2">
    <source>
        <dbReference type="EMBL" id="MCD1296337.1"/>
    </source>
</evidence>
<evidence type="ECO:0000256" key="1">
    <source>
        <dbReference type="SAM" id="Phobius"/>
    </source>
</evidence>
<comment type="caution">
    <text evidence="2">The sequence shown here is derived from an EMBL/GenBank/DDBJ whole genome shotgun (WGS) entry which is preliminary data.</text>
</comment>
<keyword evidence="1" id="KW-0472">Membrane</keyword>
<proteinExistence type="predicted"/>
<reference evidence="2 3" key="1">
    <citation type="submission" date="2017-11" db="EMBL/GenBank/DDBJ databases">
        <title>Isolation and Characterization of Family Methanocellaceae Species from Potential Methane Hydrate Area Offshore Southwestern Taiwan.</title>
        <authorList>
            <person name="Zhang W.-L."/>
            <person name="Chen W.-C."/>
            <person name="Lai M.-C."/>
            <person name="Chen S.-C."/>
        </authorList>
    </citation>
    <scope>NUCLEOTIDE SEQUENCE [LARGE SCALE GENOMIC DNA]</scope>
    <source>
        <strain evidence="2 3">CWC-04</strain>
    </source>
</reference>
<name>A0AAP2W7E3_9EURY</name>
<dbReference type="Proteomes" id="UP001320159">
    <property type="component" value="Unassembled WGS sequence"/>
</dbReference>
<feature type="transmembrane region" description="Helical" evidence="1">
    <location>
        <begin position="30"/>
        <end position="50"/>
    </location>
</feature>
<evidence type="ECO:0000313" key="3">
    <source>
        <dbReference type="Proteomes" id="UP001320159"/>
    </source>
</evidence>
<keyword evidence="1" id="KW-1133">Transmembrane helix</keyword>